<dbReference type="InterPro" id="IPR009057">
    <property type="entry name" value="Homeodomain-like_sf"/>
</dbReference>
<dbReference type="RefSeq" id="WP_386095506.1">
    <property type="nucleotide sequence ID" value="NZ_JBHUOZ010000001.1"/>
</dbReference>
<keyword evidence="2" id="KW-0804">Transcription</keyword>
<evidence type="ECO:0000256" key="2">
    <source>
        <dbReference type="ARBA" id="ARBA00023163"/>
    </source>
</evidence>
<reference evidence="5" key="1">
    <citation type="journal article" date="2019" name="Int. J. Syst. Evol. Microbiol.">
        <title>The Global Catalogue of Microorganisms (GCM) 10K type strain sequencing project: providing services to taxonomists for standard genome sequencing and annotation.</title>
        <authorList>
            <consortium name="The Broad Institute Genomics Platform"/>
            <consortium name="The Broad Institute Genome Sequencing Center for Infectious Disease"/>
            <person name="Wu L."/>
            <person name="Ma J."/>
        </authorList>
    </citation>
    <scope>NUCLEOTIDE SEQUENCE [LARGE SCALE GENOMIC DNA]</scope>
    <source>
        <strain evidence="5">KCTC 23299</strain>
    </source>
</reference>
<keyword evidence="5" id="KW-1185">Reference proteome</keyword>
<dbReference type="SMART" id="SM00342">
    <property type="entry name" value="HTH_ARAC"/>
    <property type="match status" value="1"/>
</dbReference>
<dbReference type="PROSITE" id="PS01124">
    <property type="entry name" value="HTH_ARAC_FAMILY_2"/>
    <property type="match status" value="1"/>
</dbReference>
<evidence type="ECO:0000259" key="3">
    <source>
        <dbReference type="PROSITE" id="PS01124"/>
    </source>
</evidence>
<evidence type="ECO:0000313" key="4">
    <source>
        <dbReference type="EMBL" id="MFD2918887.1"/>
    </source>
</evidence>
<gene>
    <name evidence="4" type="ORF">ACFS6H_04135</name>
</gene>
<name>A0ABW6A4A6_9BACT</name>
<evidence type="ECO:0000256" key="1">
    <source>
        <dbReference type="ARBA" id="ARBA00023015"/>
    </source>
</evidence>
<protein>
    <submittedName>
        <fullName evidence="4">Helix-turn-helix domain-containing protein</fullName>
    </submittedName>
</protein>
<dbReference type="SUPFAM" id="SSF46689">
    <property type="entry name" value="Homeodomain-like"/>
    <property type="match status" value="1"/>
</dbReference>
<keyword evidence="1" id="KW-0805">Transcription regulation</keyword>
<sequence>MKLQFYIPENDTLKQFIEGYYFIADDDPKRTEEYLTFPNNYSIVTINLNSDFTFAENRISIVPSAKKNIHASLVYNYTVPIIVYYEKPIREITIYFKPLGINRFVNNVETMFSSSQMVEFTPGFSDFKEEMSRIFHIVDVQCQRKELEAYWLSKLIEKDLSAIENILADIESNMKIADIAQKNNISRKHLYKMVYKYLGKSPMDYRKIFRFRNALRNKGKVKNLTELSYENDFYDQPHLVKDFKTLTKSSPHSFFRNVNTELKNVWRFM</sequence>
<dbReference type="InterPro" id="IPR018060">
    <property type="entry name" value="HTH_AraC"/>
</dbReference>
<dbReference type="EMBL" id="JBHUOZ010000001">
    <property type="protein sequence ID" value="MFD2918887.1"/>
    <property type="molecule type" value="Genomic_DNA"/>
</dbReference>
<accession>A0ABW6A4A6</accession>
<proteinExistence type="predicted"/>
<dbReference type="Gene3D" id="1.10.10.60">
    <property type="entry name" value="Homeodomain-like"/>
    <property type="match status" value="1"/>
</dbReference>
<feature type="domain" description="HTH araC/xylS-type" evidence="3">
    <location>
        <begin position="160"/>
        <end position="257"/>
    </location>
</feature>
<evidence type="ECO:0000313" key="5">
    <source>
        <dbReference type="Proteomes" id="UP001597511"/>
    </source>
</evidence>
<comment type="caution">
    <text evidence="4">The sequence shown here is derived from an EMBL/GenBank/DDBJ whole genome shotgun (WGS) entry which is preliminary data.</text>
</comment>
<organism evidence="4 5">
    <name type="scientific">Terrimonas rubra</name>
    <dbReference type="NCBI Taxonomy" id="1035890"/>
    <lineage>
        <taxon>Bacteria</taxon>
        <taxon>Pseudomonadati</taxon>
        <taxon>Bacteroidota</taxon>
        <taxon>Chitinophagia</taxon>
        <taxon>Chitinophagales</taxon>
        <taxon>Chitinophagaceae</taxon>
        <taxon>Terrimonas</taxon>
    </lineage>
</organism>
<dbReference type="Pfam" id="PF12833">
    <property type="entry name" value="HTH_18"/>
    <property type="match status" value="1"/>
</dbReference>
<dbReference type="Proteomes" id="UP001597511">
    <property type="component" value="Unassembled WGS sequence"/>
</dbReference>